<organism evidence="3 4">
    <name type="scientific">Salipaludibacillus keqinensis</name>
    <dbReference type="NCBI Taxonomy" id="2045207"/>
    <lineage>
        <taxon>Bacteria</taxon>
        <taxon>Bacillati</taxon>
        <taxon>Bacillota</taxon>
        <taxon>Bacilli</taxon>
        <taxon>Bacillales</taxon>
        <taxon>Bacillaceae</taxon>
    </lineage>
</organism>
<reference evidence="3 4" key="1">
    <citation type="submission" date="2017-10" db="EMBL/GenBank/DDBJ databases">
        <title>Bacillus sp. nov., a halophilic bacterium isolated from a Keqin Lake.</title>
        <authorList>
            <person name="Wang H."/>
        </authorList>
    </citation>
    <scope>NUCLEOTIDE SEQUENCE [LARGE SCALE GENOMIC DNA]</scope>
    <source>
        <strain evidence="3 4">KQ-12</strain>
    </source>
</reference>
<keyword evidence="4" id="KW-1185">Reference proteome</keyword>
<dbReference type="SMART" id="SM00909">
    <property type="entry name" value="Germane"/>
    <property type="match status" value="2"/>
</dbReference>
<dbReference type="InterPro" id="IPR019606">
    <property type="entry name" value="GerMN"/>
</dbReference>
<feature type="domain" description="GerMN" evidence="2">
    <location>
        <begin position="256"/>
        <end position="345"/>
    </location>
</feature>
<feature type="compositionally biased region" description="Acidic residues" evidence="1">
    <location>
        <begin position="53"/>
        <end position="67"/>
    </location>
</feature>
<accession>A0A323TJZ4</accession>
<proteinExistence type="predicted"/>
<dbReference type="AlphaFoldDB" id="A0A323TJZ4"/>
<dbReference type="Proteomes" id="UP000248214">
    <property type="component" value="Unassembled WGS sequence"/>
</dbReference>
<name>A0A323TJZ4_9BACI</name>
<protein>
    <submittedName>
        <fullName evidence="3">Sporulation protein</fullName>
    </submittedName>
</protein>
<evidence type="ECO:0000259" key="2">
    <source>
        <dbReference type="SMART" id="SM00909"/>
    </source>
</evidence>
<sequence length="365" mass="40566">MVMLFTACGSQITDDVLEEIDPPQIDYIEDEDELEVEVMDQDVDDGQISSITDDMDDAEEPMDEEGAEEKGGPVTVDEELHELYLVDRNGMVAPQTMNMLMPEDKLTALVEHLVQEGPVTEQLPNGFQAVLPPETEVLGVKVKNGVATIDLNESFTDYHPSQEMQILQSITWTLTQEEEVDRVKLSINGEELAAMPQNDTPIGEGYTRGHGINLEVNDQADLVSTSPVVVYFLSQTDDQTYYVPVTRRVDQQDDLYEAVINELLEGPSYTSQLLTDFRQEVALIEEPDLDNGTLTLNFNEALLSQLQGTAISENVLNMLVLSLTEQEEIESVSLMVDSESAIMMSNGESLTEPVVRPNQVNVGQF</sequence>
<dbReference type="EMBL" id="PDOD01000002">
    <property type="protein sequence ID" value="PYZ93957.1"/>
    <property type="molecule type" value="Genomic_DNA"/>
</dbReference>
<feature type="domain" description="GerMN" evidence="2">
    <location>
        <begin position="106"/>
        <end position="196"/>
    </location>
</feature>
<evidence type="ECO:0000256" key="1">
    <source>
        <dbReference type="SAM" id="MobiDB-lite"/>
    </source>
</evidence>
<gene>
    <name evidence="3" type="ORF">CR194_10995</name>
</gene>
<evidence type="ECO:0000313" key="4">
    <source>
        <dbReference type="Proteomes" id="UP000248214"/>
    </source>
</evidence>
<dbReference type="Pfam" id="PF10646">
    <property type="entry name" value="Germane"/>
    <property type="match status" value="2"/>
</dbReference>
<comment type="caution">
    <text evidence="3">The sequence shown here is derived from an EMBL/GenBank/DDBJ whole genome shotgun (WGS) entry which is preliminary data.</text>
</comment>
<feature type="region of interest" description="Disordered" evidence="1">
    <location>
        <begin position="47"/>
        <end position="72"/>
    </location>
</feature>
<dbReference type="OrthoDB" id="1715058at2"/>
<evidence type="ECO:0000313" key="3">
    <source>
        <dbReference type="EMBL" id="PYZ93957.1"/>
    </source>
</evidence>